<feature type="region of interest" description="Disordered" evidence="1">
    <location>
        <begin position="78"/>
        <end position="119"/>
    </location>
</feature>
<feature type="transmembrane region" description="Helical" evidence="2">
    <location>
        <begin position="44"/>
        <end position="64"/>
    </location>
</feature>
<reference evidence="3" key="1">
    <citation type="submission" date="2020-05" db="EMBL/GenBank/DDBJ databases">
        <authorList>
            <person name="Chiriac C."/>
            <person name="Salcher M."/>
            <person name="Ghai R."/>
            <person name="Kavagutti S V."/>
        </authorList>
    </citation>
    <scope>NUCLEOTIDE SEQUENCE</scope>
</reference>
<evidence type="ECO:0000313" key="3">
    <source>
        <dbReference type="EMBL" id="CAB4816780.1"/>
    </source>
</evidence>
<gene>
    <name evidence="3" type="ORF">UFOPK3046_01512</name>
</gene>
<evidence type="ECO:0000256" key="1">
    <source>
        <dbReference type="SAM" id="MobiDB-lite"/>
    </source>
</evidence>
<keyword evidence="2" id="KW-1133">Transmembrane helix</keyword>
<evidence type="ECO:0000256" key="2">
    <source>
        <dbReference type="SAM" id="Phobius"/>
    </source>
</evidence>
<proteinExistence type="predicted"/>
<feature type="compositionally biased region" description="Pro residues" evidence="1">
    <location>
        <begin position="85"/>
        <end position="113"/>
    </location>
</feature>
<dbReference type="EMBL" id="CAFAAQ010000162">
    <property type="protein sequence ID" value="CAB4816780.1"/>
    <property type="molecule type" value="Genomic_DNA"/>
</dbReference>
<dbReference type="AlphaFoldDB" id="A0A6J6Z4R5"/>
<name>A0A6J6Z4R5_9ZZZZ</name>
<keyword evidence="2" id="KW-0812">Transmembrane</keyword>
<accession>A0A6J6Z4R5</accession>
<keyword evidence="2" id="KW-0472">Membrane</keyword>
<organism evidence="3">
    <name type="scientific">freshwater metagenome</name>
    <dbReference type="NCBI Taxonomy" id="449393"/>
    <lineage>
        <taxon>unclassified sequences</taxon>
        <taxon>metagenomes</taxon>
        <taxon>ecological metagenomes</taxon>
    </lineage>
</organism>
<protein>
    <submittedName>
        <fullName evidence="3">Unannotated protein</fullName>
    </submittedName>
</protein>
<sequence>MFCPQCGNALGNLDQRCSSCGGALSSSPVPEAVPENPTSTNAPLIVGIALALLAVILIIGFLVFSGGGESDSSAVAATAKATTSVPPPTVTEPPPPPVTEPPPPPVTEPPPIQLDPQGLGPLRLGMSQGDALATGLIGNLRPGCEIAGNGQEYGDLLPPLEGLVVFWDGGLVLVSLGFGASTAQGATPGTPLAVVSDAFAQAGFSVRIDTSYEKMFEIWLGTVENNGEQVFTLVIDPESELVNSIDVPDTLFCE</sequence>